<dbReference type="KEGG" id="osn:118765225"/>
<reference evidence="5" key="1">
    <citation type="submission" date="2025-08" db="UniProtKB">
        <authorList>
            <consortium name="RefSeq"/>
        </authorList>
    </citation>
    <scope>IDENTIFICATION</scope>
</reference>
<dbReference type="AlphaFoldDB" id="A0A7E6F503"/>
<evidence type="ECO:0000259" key="3">
    <source>
        <dbReference type="PROSITE" id="PS50009"/>
    </source>
</evidence>
<evidence type="ECO:0000313" key="5">
    <source>
        <dbReference type="RefSeq" id="XP_036362856.1"/>
    </source>
</evidence>
<dbReference type="Proteomes" id="UP000515154">
    <property type="component" value="Linkage group LG10"/>
</dbReference>
<evidence type="ECO:0000256" key="2">
    <source>
        <dbReference type="PROSITE-ProRule" id="PRU00168"/>
    </source>
</evidence>
<dbReference type="PANTHER" id="PTHR23113:SF99">
    <property type="entry name" value="RASGEF DOMAIN-CONTAINING PROTEIN"/>
    <property type="match status" value="1"/>
</dbReference>
<evidence type="ECO:0000313" key="4">
    <source>
        <dbReference type="Proteomes" id="UP000515154"/>
    </source>
</evidence>
<dbReference type="InterPro" id="IPR008937">
    <property type="entry name" value="Ras-like_GEF"/>
</dbReference>
<keyword evidence="1 2" id="KW-0344">Guanine-nucleotide releasing factor</keyword>
<dbReference type="SUPFAM" id="SSF48366">
    <property type="entry name" value="Ras GEF"/>
    <property type="match status" value="1"/>
</dbReference>
<dbReference type="GO" id="GO:0005085">
    <property type="term" value="F:guanyl-nucleotide exchange factor activity"/>
    <property type="evidence" value="ECO:0007669"/>
    <property type="project" value="UniProtKB-KW"/>
</dbReference>
<protein>
    <submittedName>
        <fullName evidence="5">Uncharacterized protein LOC118765225</fullName>
    </submittedName>
</protein>
<dbReference type="RefSeq" id="XP_036362856.1">
    <property type="nucleotide sequence ID" value="XM_036506963.1"/>
</dbReference>
<dbReference type="InterPro" id="IPR001895">
    <property type="entry name" value="RASGEF_cat_dom"/>
</dbReference>
<dbReference type="PANTHER" id="PTHR23113">
    <property type="entry name" value="GUANINE NUCLEOTIDE EXCHANGE FACTOR"/>
    <property type="match status" value="1"/>
</dbReference>
<proteinExistence type="predicted"/>
<dbReference type="PROSITE" id="PS50009">
    <property type="entry name" value="RASGEF_CAT"/>
    <property type="match status" value="1"/>
</dbReference>
<organism evidence="4 5">
    <name type="scientific">Octopus sinensis</name>
    <name type="common">East Asian common octopus</name>
    <dbReference type="NCBI Taxonomy" id="2607531"/>
    <lineage>
        <taxon>Eukaryota</taxon>
        <taxon>Metazoa</taxon>
        <taxon>Spiralia</taxon>
        <taxon>Lophotrochozoa</taxon>
        <taxon>Mollusca</taxon>
        <taxon>Cephalopoda</taxon>
        <taxon>Coleoidea</taxon>
        <taxon>Octopodiformes</taxon>
        <taxon>Octopoda</taxon>
        <taxon>Incirrata</taxon>
        <taxon>Octopodidae</taxon>
        <taxon>Octopus</taxon>
    </lineage>
</organism>
<evidence type="ECO:0000256" key="1">
    <source>
        <dbReference type="ARBA" id="ARBA00022658"/>
    </source>
</evidence>
<dbReference type="GO" id="GO:0007264">
    <property type="term" value="P:small GTPase-mediated signal transduction"/>
    <property type="evidence" value="ECO:0007669"/>
    <property type="project" value="InterPro"/>
</dbReference>
<dbReference type="Pfam" id="PF00617">
    <property type="entry name" value="RasGEF"/>
    <property type="match status" value="1"/>
</dbReference>
<dbReference type="InterPro" id="IPR023578">
    <property type="entry name" value="Ras_GEF_dom_sf"/>
</dbReference>
<sequence>MTFCDQVISMVITELINQTNLQDRLRTMKYFLQVACICWKLQNFNTVGNIVTAFRNPVIFHWEKTWSLFKAKYPFTYDLHQKLTWVFYGDNFRSYRNALRKAAENPPYIPWVFHFLRHVAIPSWGTYVHTCKKIKRGVFNKIHLNEHLHDQAETNMKYKTSKLSNFENASVTTPKNMTNIKPEPLRSRFCKDLTWRSGMKVASNNNKNKRIGPCVITPDMLKSVKLRKVSKQDIYNDRSKDEKQKGVKNIPQRSALFNELRTKFDSETSSGLSSYICSQEVIDSVNGIRSSNTYHDSQSQVPSPHSGTDIEDIFQRTFNEYMSSECSISTYLNVNSPCEETYCFCDEMRKREHVSKKV</sequence>
<dbReference type="Gene3D" id="1.10.840.10">
    <property type="entry name" value="Ras guanine-nucleotide exchange factors catalytic domain"/>
    <property type="match status" value="1"/>
</dbReference>
<feature type="domain" description="Ras-GEF" evidence="3">
    <location>
        <begin position="1"/>
        <end position="200"/>
    </location>
</feature>
<accession>A0A7E6F503</accession>
<gene>
    <name evidence="5" type="primary">LOC118765225</name>
</gene>
<dbReference type="InterPro" id="IPR036964">
    <property type="entry name" value="RASGEF_cat_dom_sf"/>
</dbReference>
<name>A0A7E6F503_9MOLL</name>
<keyword evidence="4" id="KW-1185">Reference proteome</keyword>